<keyword evidence="1" id="KW-0732">Signal</keyword>
<organism evidence="2 3">
    <name type="scientific">Steinernema hermaphroditum</name>
    <dbReference type="NCBI Taxonomy" id="289476"/>
    <lineage>
        <taxon>Eukaryota</taxon>
        <taxon>Metazoa</taxon>
        <taxon>Ecdysozoa</taxon>
        <taxon>Nematoda</taxon>
        <taxon>Chromadorea</taxon>
        <taxon>Rhabditida</taxon>
        <taxon>Tylenchina</taxon>
        <taxon>Panagrolaimomorpha</taxon>
        <taxon>Strongyloidoidea</taxon>
        <taxon>Steinernematidae</taxon>
        <taxon>Steinernema</taxon>
    </lineage>
</organism>
<accession>A0AA39HPJ3</accession>
<reference evidence="2" key="1">
    <citation type="submission" date="2023-06" db="EMBL/GenBank/DDBJ databases">
        <title>Genomic analysis of the entomopathogenic nematode Steinernema hermaphroditum.</title>
        <authorList>
            <person name="Schwarz E.M."/>
            <person name="Heppert J.K."/>
            <person name="Baniya A."/>
            <person name="Schwartz H.T."/>
            <person name="Tan C.-H."/>
            <person name="Antoshechkin I."/>
            <person name="Sternberg P.W."/>
            <person name="Goodrich-Blair H."/>
            <person name="Dillman A.R."/>
        </authorList>
    </citation>
    <scope>NUCLEOTIDE SEQUENCE</scope>
    <source>
        <strain evidence="2">PS9179</strain>
        <tissue evidence="2">Whole animal</tissue>
    </source>
</reference>
<sequence length="97" mass="11286">MSISGLLFVMMIAALTIAEDPFSEEFIAYSARPYRIYRSRAPFGFSSRSPQHRENRLEVFIDQDQGASQWSGMLRQPILGFSPWTDFESSRFRRNNN</sequence>
<dbReference type="EMBL" id="JAUCMV010000003">
    <property type="protein sequence ID" value="KAK0409155.1"/>
    <property type="molecule type" value="Genomic_DNA"/>
</dbReference>
<name>A0AA39HPJ3_9BILA</name>
<evidence type="ECO:0000313" key="2">
    <source>
        <dbReference type="EMBL" id="KAK0409155.1"/>
    </source>
</evidence>
<evidence type="ECO:0000256" key="1">
    <source>
        <dbReference type="SAM" id="SignalP"/>
    </source>
</evidence>
<protein>
    <submittedName>
        <fullName evidence="2">Uncharacterized protein</fullName>
    </submittedName>
</protein>
<feature type="signal peptide" evidence="1">
    <location>
        <begin position="1"/>
        <end position="18"/>
    </location>
</feature>
<proteinExistence type="predicted"/>
<keyword evidence="3" id="KW-1185">Reference proteome</keyword>
<evidence type="ECO:0000313" key="3">
    <source>
        <dbReference type="Proteomes" id="UP001175271"/>
    </source>
</evidence>
<comment type="caution">
    <text evidence="2">The sequence shown here is derived from an EMBL/GenBank/DDBJ whole genome shotgun (WGS) entry which is preliminary data.</text>
</comment>
<dbReference type="Proteomes" id="UP001175271">
    <property type="component" value="Unassembled WGS sequence"/>
</dbReference>
<dbReference type="AlphaFoldDB" id="A0AA39HPJ3"/>
<feature type="chain" id="PRO_5041330120" evidence="1">
    <location>
        <begin position="19"/>
        <end position="97"/>
    </location>
</feature>
<gene>
    <name evidence="2" type="ORF">QR680_004373</name>
</gene>